<dbReference type="PANTHER" id="PTHR10036">
    <property type="entry name" value="CD59 GLYCOPROTEIN"/>
    <property type="match status" value="1"/>
</dbReference>
<evidence type="ECO:0000313" key="5">
    <source>
        <dbReference type="EnsemblMetazoa" id="XP_020913422.1"/>
    </source>
</evidence>
<name>A0A913Y1R8_EXADI</name>
<dbReference type="EnsemblMetazoa" id="XM_021057763.2">
    <property type="protein sequence ID" value="XP_020913422.1"/>
    <property type="gene ID" value="LOC110251101"/>
</dbReference>
<dbReference type="GeneID" id="110251101"/>
<organism evidence="5 6">
    <name type="scientific">Exaiptasia diaphana</name>
    <name type="common">Tropical sea anemone</name>
    <name type="synonym">Aiptasia pulchella</name>
    <dbReference type="NCBI Taxonomy" id="2652724"/>
    <lineage>
        <taxon>Eukaryota</taxon>
        <taxon>Metazoa</taxon>
        <taxon>Cnidaria</taxon>
        <taxon>Anthozoa</taxon>
        <taxon>Hexacorallia</taxon>
        <taxon>Actiniaria</taxon>
        <taxon>Aiptasiidae</taxon>
        <taxon>Exaiptasia</taxon>
    </lineage>
</organism>
<dbReference type="OrthoDB" id="6420171at2759"/>
<proteinExistence type="predicted"/>
<keyword evidence="2" id="KW-1015">Disulfide bond</keyword>
<evidence type="ECO:0000256" key="2">
    <source>
        <dbReference type="ARBA" id="ARBA00023157"/>
    </source>
</evidence>
<feature type="domain" description="Snake toxin/toxin-like" evidence="4">
    <location>
        <begin position="24"/>
        <end position="95"/>
    </location>
</feature>
<accession>A0A913Y1R8</accession>
<evidence type="ECO:0000256" key="1">
    <source>
        <dbReference type="ARBA" id="ARBA00022729"/>
    </source>
</evidence>
<keyword evidence="6" id="KW-1185">Reference proteome</keyword>
<dbReference type="KEGG" id="epa:110251101"/>
<dbReference type="AlphaFoldDB" id="A0A913Y1R8"/>
<evidence type="ECO:0000259" key="4">
    <source>
        <dbReference type="Pfam" id="PF00087"/>
    </source>
</evidence>
<feature type="signal peptide" evidence="3">
    <location>
        <begin position="1"/>
        <end position="22"/>
    </location>
</feature>
<dbReference type="CDD" id="cd00117">
    <property type="entry name" value="TFP"/>
    <property type="match status" value="1"/>
</dbReference>
<dbReference type="PANTHER" id="PTHR10036:SF3">
    <property type="entry name" value="PROTEIN SLEEPLESS-RELATED"/>
    <property type="match status" value="1"/>
</dbReference>
<dbReference type="SUPFAM" id="SSF57302">
    <property type="entry name" value="Snake toxin-like"/>
    <property type="match status" value="1"/>
</dbReference>
<feature type="chain" id="PRO_5037572352" description="Snake toxin/toxin-like domain-containing protein" evidence="3">
    <location>
        <begin position="23"/>
        <end position="119"/>
    </location>
</feature>
<protein>
    <recommendedName>
        <fullName evidence="4">Snake toxin/toxin-like domain-containing protein</fullName>
    </recommendedName>
</protein>
<dbReference type="InterPro" id="IPR045860">
    <property type="entry name" value="Snake_toxin-like_sf"/>
</dbReference>
<dbReference type="InterPro" id="IPR035076">
    <property type="entry name" value="Toxin/TOLIP"/>
</dbReference>
<evidence type="ECO:0000313" key="6">
    <source>
        <dbReference type="Proteomes" id="UP000887567"/>
    </source>
</evidence>
<dbReference type="Gene3D" id="2.10.60.10">
    <property type="entry name" value="CD59"/>
    <property type="match status" value="1"/>
</dbReference>
<dbReference type="RefSeq" id="XP_020913422.1">
    <property type="nucleotide sequence ID" value="XM_021057763.2"/>
</dbReference>
<reference evidence="5" key="1">
    <citation type="submission" date="2022-11" db="UniProtKB">
        <authorList>
            <consortium name="EnsemblMetazoa"/>
        </authorList>
    </citation>
    <scope>IDENTIFICATION</scope>
</reference>
<keyword evidence="1 3" id="KW-0732">Signal</keyword>
<dbReference type="Proteomes" id="UP000887567">
    <property type="component" value="Unplaced"/>
</dbReference>
<sequence length="119" mass="12541">MKPVVMIAAACLLLALLQPVVSIKCYTCVSTSESNCKGEETSCPKAYDRCFKTVAKDNKGVGKGCTDEKTCEKLKKACDTTGCGYFGCCKGELCNAGSGLKSMSVLIALAMMIAFAGHF</sequence>
<evidence type="ECO:0000256" key="3">
    <source>
        <dbReference type="SAM" id="SignalP"/>
    </source>
</evidence>
<dbReference type="Pfam" id="PF00087">
    <property type="entry name" value="Toxin_TOLIP"/>
    <property type="match status" value="1"/>
</dbReference>